<dbReference type="AlphaFoldDB" id="A0A6B2F1P3"/>
<evidence type="ECO:0000313" key="16">
    <source>
        <dbReference type="EMBL" id="NCE57095.1"/>
    </source>
</evidence>
<dbReference type="Gene3D" id="2.10.60.10">
    <property type="entry name" value="CD59"/>
    <property type="match status" value="1"/>
</dbReference>
<evidence type="ECO:0000256" key="7">
    <source>
        <dbReference type="ARBA" id="ARBA00023136"/>
    </source>
</evidence>
<dbReference type="EMBL" id="GIBL01000103">
    <property type="protein sequence ID" value="NCE57095.1"/>
    <property type="molecule type" value="Transcribed_RNA"/>
</dbReference>
<feature type="chain" id="PRO_5025671262" description="MAC-inhibitory protein" evidence="14">
    <location>
        <begin position="25"/>
        <end position="122"/>
    </location>
</feature>
<dbReference type="CDD" id="cd23554">
    <property type="entry name" value="TFP_LU_ECD_CD59"/>
    <property type="match status" value="1"/>
</dbReference>
<protein>
    <recommendedName>
        <fullName evidence="12">MAC-inhibitory protein</fullName>
    </recommendedName>
    <alternativeName>
        <fullName evidence="13">Membrane attack complex inhibition factor</fullName>
    </alternativeName>
    <alternativeName>
        <fullName evidence="11">Protectin</fullName>
    </alternativeName>
</protein>
<dbReference type="InterPro" id="IPR045860">
    <property type="entry name" value="Snake_toxin-like_sf"/>
</dbReference>
<accession>A0A6B2F1P3</accession>
<dbReference type="InterPro" id="IPR016054">
    <property type="entry name" value="LY6_UPA_recep-like"/>
</dbReference>
<keyword evidence="6 14" id="KW-0732">Signal</keyword>
<name>A0A6B2F1P3_BOTNI</name>
<feature type="signal peptide" evidence="14">
    <location>
        <begin position="1"/>
        <end position="24"/>
    </location>
</feature>
<comment type="subcellular location">
    <subcellularLocation>
        <location evidence="1">Membrane</location>
        <topology evidence="1">Lipid-anchor</topology>
        <topology evidence="1">GPI-anchor</topology>
    </subcellularLocation>
    <subcellularLocation>
        <location evidence="2">Secreted</location>
    </subcellularLocation>
</comment>
<dbReference type="PANTHER" id="PTHR20914:SF9">
    <property type="entry name" value="COILED, ISOFORM A"/>
    <property type="match status" value="1"/>
</dbReference>
<evidence type="ECO:0000256" key="9">
    <source>
        <dbReference type="ARBA" id="ARBA00023180"/>
    </source>
</evidence>
<dbReference type="InterPro" id="IPR056949">
    <property type="entry name" value="CD59"/>
</dbReference>
<evidence type="ECO:0000256" key="10">
    <source>
        <dbReference type="ARBA" id="ARBA00023288"/>
    </source>
</evidence>
<reference evidence="16" key="1">
    <citation type="submission" date="2019-11" db="EMBL/GenBank/DDBJ databases">
        <title>Trait differentiation and modular expression in palm-pitvipers.</title>
        <authorList>
            <person name="Mason A.J."/>
            <person name="Strickland J.L."/>
            <person name="Margres M.J."/>
            <person name="Rokyta D.R."/>
            <person name="Sasa M."/>
            <person name="Parkinson C.L."/>
        </authorList>
    </citation>
    <scope>NUCLEOTIDE SEQUENCE</scope>
</reference>
<dbReference type="SMART" id="SM00134">
    <property type="entry name" value="LU"/>
    <property type="match status" value="1"/>
</dbReference>
<comment type="subunit">
    <text evidence="3">Interacts with T-cell surface antigen CD2.</text>
</comment>
<dbReference type="InterPro" id="IPR050918">
    <property type="entry name" value="CNF-like_PLA2_Inhibitor"/>
</dbReference>
<evidence type="ECO:0000256" key="8">
    <source>
        <dbReference type="ARBA" id="ARBA00023157"/>
    </source>
</evidence>
<evidence type="ECO:0000256" key="5">
    <source>
        <dbReference type="ARBA" id="ARBA00022622"/>
    </source>
</evidence>
<evidence type="ECO:0000256" key="6">
    <source>
        <dbReference type="ARBA" id="ARBA00022729"/>
    </source>
</evidence>
<proteinExistence type="predicted"/>
<evidence type="ECO:0000256" key="11">
    <source>
        <dbReference type="ARBA" id="ARBA00029920"/>
    </source>
</evidence>
<keyword evidence="8" id="KW-1015">Disulfide bond</keyword>
<dbReference type="GO" id="GO:0098552">
    <property type="term" value="C:side of membrane"/>
    <property type="evidence" value="ECO:0007669"/>
    <property type="project" value="UniProtKB-KW"/>
</dbReference>
<sequence>MKSLLVTAGITAFVLALFLHSGSALMCYNCPIANCDRNITCKGEEDTCVIVYHGVKNTSQCWKYSNCNVDFISNHFSTKNFRYRCCQWNLCNDAPNVVASKIALSGAFLLTVAHILKFLVWN</sequence>
<dbReference type="GO" id="GO:0005576">
    <property type="term" value="C:extracellular region"/>
    <property type="evidence" value="ECO:0007669"/>
    <property type="project" value="UniProtKB-SubCell"/>
</dbReference>
<evidence type="ECO:0000256" key="2">
    <source>
        <dbReference type="ARBA" id="ARBA00004613"/>
    </source>
</evidence>
<keyword evidence="10" id="KW-0449">Lipoprotein</keyword>
<evidence type="ECO:0000256" key="13">
    <source>
        <dbReference type="ARBA" id="ARBA00031867"/>
    </source>
</evidence>
<keyword evidence="9" id="KW-0325">Glycoprotein</keyword>
<keyword evidence="4" id="KW-0964">Secreted</keyword>
<feature type="domain" description="UPAR/Ly6" evidence="15">
    <location>
        <begin position="25"/>
        <end position="105"/>
    </location>
</feature>
<keyword evidence="7" id="KW-0472">Membrane</keyword>
<dbReference type="PANTHER" id="PTHR20914">
    <property type="entry name" value="LY6/PLAUR DOMAIN-CONTAINING PROTEIN 8"/>
    <property type="match status" value="1"/>
</dbReference>
<evidence type="ECO:0000256" key="4">
    <source>
        <dbReference type="ARBA" id="ARBA00022525"/>
    </source>
</evidence>
<evidence type="ECO:0000256" key="3">
    <source>
        <dbReference type="ARBA" id="ARBA00011481"/>
    </source>
</evidence>
<evidence type="ECO:0000259" key="15">
    <source>
        <dbReference type="SMART" id="SM00134"/>
    </source>
</evidence>
<keyword evidence="5" id="KW-0336">GPI-anchor</keyword>
<evidence type="ECO:0000256" key="14">
    <source>
        <dbReference type="SAM" id="SignalP"/>
    </source>
</evidence>
<evidence type="ECO:0000256" key="1">
    <source>
        <dbReference type="ARBA" id="ARBA00004589"/>
    </source>
</evidence>
<dbReference type="SUPFAM" id="SSF57302">
    <property type="entry name" value="Snake toxin-like"/>
    <property type="match status" value="1"/>
</dbReference>
<evidence type="ECO:0000256" key="12">
    <source>
        <dbReference type="ARBA" id="ARBA00031590"/>
    </source>
</evidence>
<organism evidence="16">
    <name type="scientific">Bothriechis nigroviridis</name>
    <name type="common">Black-speckled palm pit viper</name>
    <dbReference type="NCBI Taxonomy" id="88079"/>
    <lineage>
        <taxon>Eukaryota</taxon>
        <taxon>Metazoa</taxon>
        <taxon>Chordata</taxon>
        <taxon>Craniata</taxon>
        <taxon>Vertebrata</taxon>
        <taxon>Euteleostomi</taxon>
        <taxon>Lepidosauria</taxon>
        <taxon>Squamata</taxon>
        <taxon>Bifurcata</taxon>
        <taxon>Unidentata</taxon>
        <taxon>Episquamata</taxon>
        <taxon>Toxicofera</taxon>
        <taxon>Serpentes</taxon>
        <taxon>Colubroidea</taxon>
        <taxon>Viperidae</taxon>
        <taxon>Crotalinae</taxon>
        <taxon>Bothriechis</taxon>
    </lineage>
</organism>
<dbReference type="Pfam" id="PF25152">
    <property type="entry name" value="CD59"/>
    <property type="match status" value="1"/>
</dbReference>